<dbReference type="SUPFAM" id="SSF50249">
    <property type="entry name" value="Nucleic acid-binding proteins"/>
    <property type="match status" value="1"/>
</dbReference>
<dbReference type="InterPro" id="IPR022002">
    <property type="entry name" value="ChsH2_Znr"/>
</dbReference>
<dbReference type="Pfam" id="PF12172">
    <property type="entry name" value="zf-ChsH2"/>
    <property type="match status" value="1"/>
</dbReference>
<dbReference type="Gene3D" id="6.10.30.10">
    <property type="match status" value="1"/>
</dbReference>
<dbReference type="AlphaFoldDB" id="A0A6J6FEV5"/>
<evidence type="ECO:0000313" key="4">
    <source>
        <dbReference type="EMBL" id="CAB4619341.1"/>
    </source>
</evidence>
<dbReference type="EMBL" id="CAEZVC010000027">
    <property type="protein sequence ID" value="CAB4619341.1"/>
    <property type="molecule type" value="Genomic_DNA"/>
</dbReference>
<evidence type="ECO:0000313" key="5">
    <source>
        <dbReference type="EMBL" id="CAB4972778.1"/>
    </source>
</evidence>
<gene>
    <name evidence="3" type="ORF">UFOPK1762_01020</name>
    <name evidence="4" type="ORF">UFOPK1906_00630</name>
    <name evidence="5" type="ORF">UFOPK3927_00235</name>
</gene>
<dbReference type="EMBL" id="CAFBOK010000015">
    <property type="protein sequence ID" value="CAB4972778.1"/>
    <property type="molecule type" value="Genomic_DNA"/>
</dbReference>
<evidence type="ECO:0000313" key="3">
    <source>
        <dbReference type="EMBL" id="CAB4586259.1"/>
    </source>
</evidence>
<dbReference type="InterPro" id="IPR012340">
    <property type="entry name" value="NA-bd_OB-fold"/>
</dbReference>
<accession>A0A6J6FEV5</accession>
<sequence>MNIKRPIPIADLDSVAWWSAVSRHEFVCARCSDCNVWRWPARAICGACGSMTWEWQELSGNGTIASWIVNRHGFGGAFPLPSTVVLVRLAEQDDLLLPGGWAGSADGVDLSVGLSVVVGFEDIESEGGDSDQAVLSWGPRHD</sequence>
<organism evidence="3">
    <name type="scientific">freshwater metagenome</name>
    <dbReference type="NCBI Taxonomy" id="449393"/>
    <lineage>
        <taxon>unclassified sequences</taxon>
        <taxon>metagenomes</taxon>
        <taxon>ecological metagenomes</taxon>
    </lineage>
</organism>
<feature type="domain" description="ChsH2 rubredoxin-like zinc ribbon" evidence="2">
    <location>
        <begin position="18"/>
        <end position="50"/>
    </location>
</feature>
<dbReference type="PANTHER" id="PTHR34075">
    <property type="entry name" value="BLR3430 PROTEIN"/>
    <property type="match status" value="1"/>
</dbReference>
<dbReference type="PANTHER" id="PTHR34075:SF5">
    <property type="entry name" value="BLR3430 PROTEIN"/>
    <property type="match status" value="1"/>
</dbReference>
<dbReference type="InterPro" id="IPR052513">
    <property type="entry name" value="Thioester_dehydratase-like"/>
</dbReference>
<evidence type="ECO:0000259" key="1">
    <source>
        <dbReference type="Pfam" id="PF01796"/>
    </source>
</evidence>
<feature type="domain" description="ChsH2 C-terminal OB-fold" evidence="1">
    <location>
        <begin position="55"/>
        <end position="119"/>
    </location>
</feature>
<dbReference type="EMBL" id="CAEZTY010000033">
    <property type="protein sequence ID" value="CAB4586259.1"/>
    <property type="molecule type" value="Genomic_DNA"/>
</dbReference>
<reference evidence="3" key="1">
    <citation type="submission" date="2020-05" db="EMBL/GenBank/DDBJ databases">
        <authorList>
            <person name="Chiriac C."/>
            <person name="Salcher M."/>
            <person name="Ghai R."/>
            <person name="Kavagutti S V."/>
        </authorList>
    </citation>
    <scope>NUCLEOTIDE SEQUENCE</scope>
</reference>
<evidence type="ECO:0000259" key="2">
    <source>
        <dbReference type="Pfam" id="PF12172"/>
    </source>
</evidence>
<dbReference type="Pfam" id="PF01796">
    <property type="entry name" value="OB_ChsH2_C"/>
    <property type="match status" value="1"/>
</dbReference>
<protein>
    <submittedName>
        <fullName evidence="3">Unannotated protein</fullName>
    </submittedName>
</protein>
<proteinExistence type="predicted"/>
<dbReference type="InterPro" id="IPR002878">
    <property type="entry name" value="ChsH2_C"/>
</dbReference>
<name>A0A6J6FEV5_9ZZZZ</name>